<accession>A0ABM0GVB7</accession>
<keyword evidence="2" id="KW-0238">DNA-binding</keyword>
<dbReference type="InterPro" id="IPR036390">
    <property type="entry name" value="WH_DNA-bd_sf"/>
</dbReference>
<keyword evidence="3" id="KW-0539">Nucleus</keyword>
<evidence type="ECO:0000313" key="6">
    <source>
        <dbReference type="Proteomes" id="UP000694865"/>
    </source>
</evidence>
<dbReference type="PROSITE" id="PS51504">
    <property type="entry name" value="H15"/>
    <property type="match status" value="1"/>
</dbReference>
<evidence type="ECO:0000259" key="5">
    <source>
        <dbReference type="PROSITE" id="PS51504"/>
    </source>
</evidence>
<dbReference type="GeneID" id="100367321"/>
<dbReference type="RefSeq" id="XP_002738107.1">
    <property type="nucleotide sequence ID" value="XM_002738061.1"/>
</dbReference>
<evidence type="ECO:0000256" key="1">
    <source>
        <dbReference type="ARBA" id="ARBA00004123"/>
    </source>
</evidence>
<reference evidence="7" key="1">
    <citation type="submission" date="2025-08" db="UniProtKB">
        <authorList>
            <consortium name="RefSeq"/>
        </authorList>
    </citation>
    <scope>IDENTIFICATION</scope>
    <source>
        <tissue evidence="7">Testes</tissue>
    </source>
</reference>
<dbReference type="CDD" id="cd00073">
    <property type="entry name" value="H15"/>
    <property type="match status" value="1"/>
</dbReference>
<dbReference type="PANTHER" id="PTHR11467">
    <property type="entry name" value="HISTONE H1"/>
    <property type="match status" value="1"/>
</dbReference>
<evidence type="ECO:0000256" key="2">
    <source>
        <dbReference type="ARBA" id="ARBA00023125"/>
    </source>
</evidence>
<feature type="region of interest" description="Disordered" evidence="4">
    <location>
        <begin position="88"/>
        <end position="187"/>
    </location>
</feature>
<feature type="compositionally biased region" description="Basic and acidic residues" evidence="4">
    <location>
        <begin position="124"/>
        <end position="137"/>
    </location>
</feature>
<protein>
    <submittedName>
        <fullName evidence="7">Protein B4-like</fullName>
    </submittedName>
</protein>
<feature type="compositionally biased region" description="Basic residues" evidence="4">
    <location>
        <begin position="88"/>
        <end position="110"/>
    </location>
</feature>
<dbReference type="PANTHER" id="PTHR11467:SF42">
    <property type="entry name" value="HISTONE H1.8"/>
    <property type="match status" value="1"/>
</dbReference>
<evidence type="ECO:0000256" key="4">
    <source>
        <dbReference type="SAM" id="MobiDB-lite"/>
    </source>
</evidence>
<name>A0ABM0GVB7_SACKO</name>
<dbReference type="SMART" id="SM00526">
    <property type="entry name" value="H15"/>
    <property type="match status" value="1"/>
</dbReference>
<feature type="compositionally biased region" description="Basic residues" evidence="4">
    <location>
        <begin position="138"/>
        <end position="155"/>
    </location>
</feature>
<proteinExistence type="predicted"/>
<organism evidence="6 7">
    <name type="scientific">Saccoglossus kowalevskii</name>
    <name type="common">Acorn worm</name>
    <dbReference type="NCBI Taxonomy" id="10224"/>
    <lineage>
        <taxon>Eukaryota</taxon>
        <taxon>Metazoa</taxon>
        <taxon>Hemichordata</taxon>
        <taxon>Enteropneusta</taxon>
        <taxon>Harrimaniidae</taxon>
        <taxon>Saccoglossus</taxon>
    </lineage>
</organism>
<gene>
    <name evidence="7" type="primary">LOC100367321</name>
</gene>
<sequence length="206" mass="22773">MADVKAKRPLPTHPKTLDMVIEAVQELNSRNGASVQGIKRWILSTYPTVDPIRIKPLLKQALAKGLESGLLIRPKNSMGLVGATGRFKIGKIPKPSKKKPLKKDKVKKKVKESANDDSGAGDVETTKKSKKVKDPKSPKSKKKPSTKSPKAKSKRKDVATEAEKKKTKVVSTKTTKTTTKKDTKPKAKVNLNVKGRRGREFFYFTT</sequence>
<evidence type="ECO:0000313" key="7">
    <source>
        <dbReference type="RefSeq" id="XP_002738107.1"/>
    </source>
</evidence>
<dbReference type="Pfam" id="PF00538">
    <property type="entry name" value="Linker_histone"/>
    <property type="match status" value="1"/>
</dbReference>
<dbReference type="InterPro" id="IPR005818">
    <property type="entry name" value="Histone_H1/H5_H15"/>
</dbReference>
<keyword evidence="6" id="KW-1185">Reference proteome</keyword>
<dbReference type="Gene3D" id="1.10.10.10">
    <property type="entry name" value="Winged helix-like DNA-binding domain superfamily/Winged helix DNA-binding domain"/>
    <property type="match status" value="1"/>
</dbReference>
<dbReference type="SUPFAM" id="SSF46785">
    <property type="entry name" value="Winged helix' DNA-binding domain"/>
    <property type="match status" value="1"/>
</dbReference>
<dbReference type="InterPro" id="IPR036388">
    <property type="entry name" value="WH-like_DNA-bd_sf"/>
</dbReference>
<dbReference type="Proteomes" id="UP000694865">
    <property type="component" value="Unplaced"/>
</dbReference>
<comment type="subcellular location">
    <subcellularLocation>
        <location evidence="1">Nucleus</location>
    </subcellularLocation>
</comment>
<evidence type="ECO:0000256" key="3">
    <source>
        <dbReference type="ARBA" id="ARBA00023242"/>
    </source>
</evidence>
<feature type="domain" description="H15" evidence="5">
    <location>
        <begin position="12"/>
        <end position="91"/>
    </location>
</feature>